<name>A0ABU6AHE5_9PSEU</name>
<dbReference type="SUPFAM" id="SSF52540">
    <property type="entry name" value="P-loop containing nucleoside triphosphate hydrolases"/>
    <property type="match status" value="2"/>
</dbReference>
<dbReference type="GO" id="GO:0005524">
    <property type="term" value="F:ATP binding"/>
    <property type="evidence" value="ECO:0007669"/>
    <property type="project" value="UniProtKB-KW"/>
</dbReference>
<accession>A0ABU6AHE5</accession>
<protein>
    <submittedName>
        <fullName evidence="6">ATP-binding cassette domain-containing protein</fullName>
    </submittedName>
</protein>
<evidence type="ECO:0000256" key="3">
    <source>
        <dbReference type="ARBA" id="ARBA00022840"/>
    </source>
</evidence>
<feature type="domain" description="ABC transporter" evidence="5">
    <location>
        <begin position="34"/>
        <end position="267"/>
    </location>
</feature>
<feature type="domain" description="ABC transporter" evidence="5">
    <location>
        <begin position="362"/>
        <end position="566"/>
    </location>
</feature>
<organism evidence="6 7">
    <name type="scientific">Saccharopolyspora mangrovi</name>
    <dbReference type="NCBI Taxonomy" id="3082379"/>
    <lineage>
        <taxon>Bacteria</taxon>
        <taxon>Bacillati</taxon>
        <taxon>Actinomycetota</taxon>
        <taxon>Actinomycetes</taxon>
        <taxon>Pseudonocardiales</taxon>
        <taxon>Pseudonocardiaceae</taxon>
        <taxon>Saccharopolyspora</taxon>
    </lineage>
</organism>
<dbReference type="PANTHER" id="PTHR19211">
    <property type="entry name" value="ATP-BINDING TRANSPORT PROTEIN-RELATED"/>
    <property type="match status" value="1"/>
</dbReference>
<dbReference type="InterPro" id="IPR003593">
    <property type="entry name" value="AAA+_ATPase"/>
</dbReference>
<evidence type="ECO:0000256" key="4">
    <source>
        <dbReference type="SAM" id="Coils"/>
    </source>
</evidence>
<keyword evidence="4" id="KW-0175">Coiled coil</keyword>
<feature type="coiled-coil region" evidence="4">
    <location>
        <begin position="263"/>
        <end position="295"/>
    </location>
</feature>
<sequence length="566" mass="60486">MREGIVAAWCSLQLHTPVHGEGETLLSTPTSASVTCTDLSFTWPDGTPVLTGLSAGFPTGVTGLIGGNGSGKTTLLQLMAGRLSPTSGHLHTPAPAAYLPQTVTTRTGVRVDEALGIADKLQALTAIEAGQVTQELLDTVGQDWDVEQRAHALLAGLGLEGLELHRRVAELSGGQTVLLHLAALLLARPEVLLLDEPTNNLDRAARHRLRQALRGWRHGVLIVVSHDRELLEDVERIAELRDGEITFHGGGYSAYEQAVATQQAAAEQALRAAEADERRQQRELAETQVKLARRKRQGAKAAENMPKILAGARQRAAQESAGKLTGVQQERLQAAREKRRHAKQALRDDAQIRLELPATRVPASRDVARLREVVLPHTGLVLDLDVHGPQRIALLGGNGTGKTTLLRLLAGTAEPQAGEVRVPVPARLMPQRLDVLDPELSVAANLAQAAPALTDTQVRAQLARLLFTGARADQPAGTLSGGEALRASLAAVLLAEPAPQLLMLDEPTNNLDLDSSAHLAAALRAFRGALIVAGHDMAFLREVNPTRWLLLGETLTEITAEDAAQL</sequence>
<dbReference type="Pfam" id="PF00005">
    <property type="entry name" value="ABC_tran"/>
    <property type="match status" value="2"/>
</dbReference>
<dbReference type="Proteomes" id="UP001327093">
    <property type="component" value="Unassembled WGS sequence"/>
</dbReference>
<comment type="caution">
    <text evidence="6">The sequence shown here is derived from an EMBL/GenBank/DDBJ whole genome shotgun (WGS) entry which is preliminary data.</text>
</comment>
<evidence type="ECO:0000313" key="7">
    <source>
        <dbReference type="Proteomes" id="UP001327093"/>
    </source>
</evidence>
<keyword evidence="2" id="KW-0547">Nucleotide-binding</keyword>
<keyword evidence="3 6" id="KW-0067">ATP-binding</keyword>
<dbReference type="EMBL" id="JAWLNX010000022">
    <property type="protein sequence ID" value="MEB3370892.1"/>
    <property type="molecule type" value="Genomic_DNA"/>
</dbReference>
<dbReference type="RefSeq" id="WP_324268356.1">
    <property type="nucleotide sequence ID" value="NZ_JAWLNX010000022.1"/>
</dbReference>
<dbReference type="PROSITE" id="PS50893">
    <property type="entry name" value="ABC_TRANSPORTER_2"/>
    <property type="match status" value="2"/>
</dbReference>
<dbReference type="PANTHER" id="PTHR19211:SF6">
    <property type="entry name" value="BLL7188 PROTEIN"/>
    <property type="match status" value="1"/>
</dbReference>
<dbReference type="Gene3D" id="3.40.50.300">
    <property type="entry name" value="P-loop containing nucleotide triphosphate hydrolases"/>
    <property type="match status" value="2"/>
</dbReference>
<gene>
    <name evidence="6" type="ORF">R4I43_26160</name>
</gene>
<evidence type="ECO:0000256" key="2">
    <source>
        <dbReference type="ARBA" id="ARBA00022741"/>
    </source>
</evidence>
<reference evidence="6 7" key="1">
    <citation type="submission" date="2023-10" db="EMBL/GenBank/DDBJ databases">
        <title>Saccharopolyspora sp. nov., isolated from mangrove soil.</title>
        <authorList>
            <person name="Lu Y."/>
            <person name="Liu W."/>
        </authorList>
    </citation>
    <scope>NUCLEOTIDE SEQUENCE [LARGE SCALE GENOMIC DNA]</scope>
    <source>
        <strain evidence="6 7">S2-29</strain>
    </source>
</reference>
<dbReference type="InterPro" id="IPR050611">
    <property type="entry name" value="ABCF"/>
</dbReference>
<evidence type="ECO:0000259" key="5">
    <source>
        <dbReference type="PROSITE" id="PS50893"/>
    </source>
</evidence>
<keyword evidence="1" id="KW-0677">Repeat</keyword>
<proteinExistence type="predicted"/>
<dbReference type="InterPro" id="IPR003439">
    <property type="entry name" value="ABC_transporter-like_ATP-bd"/>
</dbReference>
<keyword evidence="7" id="KW-1185">Reference proteome</keyword>
<evidence type="ECO:0000256" key="1">
    <source>
        <dbReference type="ARBA" id="ARBA00022737"/>
    </source>
</evidence>
<evidence type="ECO:0000313" key="6">
    <source>
        <dbReference type="EMBL" id="MEB3370892.1"/>
    </source>
</evidence>
<dbReference type="InterPro" id="IPR027417">
    <property type="entry name" value="P-loop_NTPase"/>
</dbReference>
<dbReference type="SMART" id="SM00382">
    <property type="entry name" value="AAA"/>
    <property type="match status" value="2"/>
</dbReference>